<comment type="cofactor">
    <cofactor evidence="1">
        <name>Zn(2+)</name>
        <dbReference type="ChEBI" id="CHEBI:29105"/>
    </cofactor>
</comment>
<dbReference type="Pfam" id="PF00850">
    <property type="entry name" value="Hist_deacetyl"/>
    <property type="match status" value="1"/>
</dbReference>
<protein>
    <submittedName>
        <fullName evidence="7">Histone deacetylase superfamily</fullName>
    </submittedName>
</protein>
<evidence type="ECO:0000256" key="4">
    <source>
        <dbReference type="ARBA" id="ARBA00022801"/>
    </source>
</evidence>
<name>A0AAD6YSU4_9AGAR</name>
<reference evidence="7" key="1">
    <citation type="submission" date="2023-03" db="EMBL/GenBank/DDBJ databases">
        <title>Massive genome expansion in bonnet fungi (Mycena s.s.) driven by repeated elements and novel gene families across ecological guilds.</title>
        <authorList>
            <consortium name="Lawrence Berkeley National Laboratory"/>
            <person name="Harder C.B."/>
            <person name="Miyauchi S."/>
            <person name="Viragh M."/>
            <person name="Kuo A."/>
            <person name="Thoen E."/>
            <person name="Andreopoulos B."/>
            <person name="Lu D."/>
            <person name="Skrede I."/>
            <person name="Drula E."/>
            <person name="Henrissat B."/>
            <person name="Morin E."/>
            <person name="Kohler A."/>
            <person name="Barry K."/>
            <person name="LaButti K."/>
            <person name="Morin E."/>
            <person name="Salamov A."/>
            <person name="Lipzen A."/>
            <person name="Mereny Z."/>
            <person name="Hegedus B."/>
            <person name="Baldrian P."/>
            <person name="Stursova M."/>
            <person name="Weitz H."/>
            <person name="Taylor A."/>
            <person name="Grigoriev I.V."/>
            <person name="Nagy L.G."/>
            <person name="Martin F."/>
            <person name="Kauserud H."/>
        </authorList>
    </citation>
    <scope>NUCLEOTIDE SEQUENCE</scope>
    <source>
        <strain evidence="7">9144</strain>
    </source>
</reference>
<accession>A0AAD6YSU4</accession>
<evidence type="ECO:0000259" key="6">
    <source>
        <dbReference type="Pfam" id="PF00850"/>
    </source>
</evidence>
<feature type="domain" description="Histone deacetylase" evidence="6">
    <location>
        <begin position="78"/>
        <end position="419"/>
    </location>
</feature>
<evidence type="ECO:0000256" key="1">
    <source>
        <dbReference type="ARBA" id="ARBA00001947"/>
    </source>
</evidence>
<dbReference type="InterPro" id="IPR023801">
    <property type="entry name" value="His_deacetylse_dom"/>
</dbReference>
<dbReference type="GO" id="GO:0040029">
    <property type="term" value="P:epigenetic regulation of gene expression"/>
    <property type="evidence" value="ECO:0007669"/>
    <property type="project" value="TreeGrafter"/>
</dbReference>
<keyword evidence="3" id="KW-0479">Metal-binding</keyword>
<dbReference type="PRINTS" id="PR01270">
    <property type="entry name" value="HDASUPER"/>
</dbReference>
<organism evidence="7 8">
    <name type="scientific">Mycena pura</name>
    <dbReference type="NCBI Taxonomy" id="153505"/>
    <lineage>
        <taxon>Eukaryota</taxon>
        <taxon>Fungi</taxon>
        <taxon>Dikarya</taxon>
        <taxon>Basidiomycota</taxon>
        <taxon>Agaricomycotina</taxon>
        <taxon>Agaricomycetes</taxon>
        <taxon>Agaricomycetidae</taxon>
        <taxon>Agaricales</taxon>
        <taxon>Marasmiineae</taxon>
        <taxon>Mycenaceae</taxon>
        <taxon>Mycena</taxon>
    </lineage>
</organism>
<dbReference type="SUPFAM" id="SSF52768">
    <property type="entry name" value="Arginase/deacetylase"/>
    <property type="match status" value="1"/>
</dbReference>
<comment type="similarity">
    <text evidence="2">Belongs to the histone deacetylase family.</text>
</comment>
<evidence type="ECO:0000256" key="3">
    <source>
        <dbReference type="ARBA" id="ARBA00022723"/>
    </source>
</evidence>
<dbReference type="GO" id="GO:0004407">
    <property type="term" value="F:histone deacetylase activity"/>
    <property type="evidence" value="ECO:0007669"/>
    <property type="project" value="TreeGrafter"/>
</dbReference>
<gene>
    <name evidence="7" type="ORF">GGX14DRAFT_413504</name>
</gene>
<dbReference type="InterPro" id="IPR000286">
    <property type="entry name" value="HDACs"/>
</dbReference>
<dbReference type="PANTHER" id="PTHR10625:SF17">
    <property type="entry name" value="HISTONE DEACETYLASE 8"/>
    <property type="match status" value="1"/>
</dbReference>
<keyword evidence="8" id="KW-1185">Reference proteome</keyword>
<dbReference type="AlphaFoldDB" id="A0AAD6YSU4"/>
<dbReference type="Gene3D" id="3.40.800.20">
    <property type="entry name" value="Histone deacetylase domain"/>
    <property type="match status" value="1"/>
</dbReference>
<dbReference type="GO" id="GO:0016787">
    <property type="term" value="F:hydrolase activity"/>
    <property type="evidence" value="ECO:0007669"/>
    <property type="project" value="UniProtKB-KW"/>
</dbReference>
<dbReference type="PANTHER" id="PTHR10625">
    <property type="entry name" value="HISTONE DEACETYLASE HDAC1-RELATED"/>
    <property type="match status" value="1"/>
</dbReference>
<proteinExistence type="inferred from homology"/>
<evidence type="ECO:0000313" key="7">
    <source>
        <dbReference type="EMBL" id="KAJ7228505.1"/>
    </source>
</evidence>
<evidence type="ECO:0000313" key="8">
    <source>
        <dbReference type="Proteomes" id="UP001219525"/>
    </source>
</evidence>
<keyword evidence="5" id="KW-0862">Zinc</keyword>
<dbReference type="EMBL" id="JARJCW010000002">
    <property type="protein sequence ID" value="KAJ7228505.1"/>
    <property type="molecule type" value="Genomic_DNA"/>
</dbReference>
<dbReference type="Proteomes" id="UP001219525">
    <property type="component" value="Unassembled WGS sequence"/>
</dbReference>
<evidence type="ECO:0000256" key="5">
    <source>
        <dbReference type="ARBA" id="ARBA00022833"/>
    </source>
</evidence>
<dbReference type="GO" id="GO:0046872">
    <property type="term" value="F:metal ion binding"/>
    <property type="evidence" value="ECO:0007669"/>
    <property type="project" value="UniProtKB-KW"/>
</dbReference>
<comment type="caution">
    <text evidence="7">The sequence shown here is derived from an EMBL/GenBank/DDBJ whole genome shotgun (WGS) entry which is preliminary data.</text>
</comment>
<evidence type="ECO:0000256" key="2">
    <source>
        <dbReference type="ARBA" id="ARBA00005947"/>
    </source>
</evidence>
<dbReference type="InterPro" id="IPR037138">
    <property type="entry name" value="His_deacetylse_dom_sf"/>
</dbReference>
<dbReference type="InterPro" id="IPR023696">
    <property type="entry name" value="Ureohydrolase_dom_sf"/>
</dbReference>
<keyword evidence="4" id="KW-0378">Hydrolase</keyword>
<sequence length="428" mass="47103">MLVLHDPATLKHQIVELLDCKPIPAYESPTRIEVLVAAIQASVPQHSLRTIVSSFTSASLNSSSLAPAPSSGDLLGRFLSETHDKDYLRHLSHIFDDIIRAQIDVDGSSELSAAEAEAEYERIKATEFSEFVVLPETFRPPMRTRNGLNTGALEQNVRAPKDIFGRHGFYTYDMATGVGKDTWAAACASAHLAVVGAELIVPKAKVPGVSREDSHKNVFAMCRPPGHHCTTDMAGGYCYLNNAVVAIQALRYHHAAQRLQQQEIDEQPAHPRITVLDLDFHHGNGTQAAFYEDPTVLYISIHGEGEYPYYTGYPEETGTGLGAGFNINLPLAMATADEYLDKLQVAVDHMKAYKPEYIVVSLGFDTFRGDPLGNFMIDTPDYERIARKVREEELLSGTPSLILLEGGYMVEKLGVNLLSFLKGWEGLA</sequence>